<evidence type="ECO:0000313" key="3">
    <source>
        <dbReference type="Proteomes" id="UP001596528"/>
    </source>
</evidence>
<dbReference type="Gene3D" id="3.40.630.30">
    <property type="match status" value="1"/>
</dbReference>
<dbReference type="RefSeq" id="WP_246068117.1">
    <property type="nucleotide sequence ID" value="NZ_JBHTGQ010000031.1"/>
</dbReference>
<keyword evidence="2" id="KW-0012">Acyltransferase</keyword>
<evidence type="ECO:0000313" key="2">
    <source>
        <dbReference type="EMBL" id="MFC7750905.1"/>
    </source>
</evidence>
<dbReference type="Proteomes" id="UP001596528">
    <property type="component" value="Unassembled WGS sequence"/>
</dbReference>
<accession>A0ABW2V7Y5</accession>
<dbReference type="Pfam" id="PF13302">
    <property type="entry name" value="Acetyltransf_3"/>
    <property type="match status" value="1"/>
</dbReference>
<protein>
    <submittedName>
        <fullName evidence="2">GNAT family N-acetyltransferase</fullName>
        <ecNumber evidence="2">2.3.-.-</ecNumber>
    </submittedName>
</protein>
<dbReference type="CDD" id="cd04301">
    <property type="entry name" value="NAT_SF"/>
    <property type="match status" value="1"/>
</dbReference>
<organism evidence="2 3">
    <name type="scientific">Paenibacillus thermoaerophilus</name>
    <dbReference type="NCBI Taxonomy" id="1215385"/>
    <lineage>
        <taxon>Bacteria</taxon>
        <taxon>Bacillati</taxon>
        <taxon>Bacillota</taxon>
        <taxon>Bacilli</taxon>
        <taxon>Bacillales</taxon>
        <taxon>Paenibacillaceae</taxon>
        <taxon>Paenibacillus</taxon>
    </lineage>
</organism>
<dbReference type="PANTHER" id="PTHR43792:SF13">
    <property type="entry name" value="ACETYLTRANSFERASE"/>
    <property type="match status" value="1"/>
</dbReference>
<comment type="caution">
    <text evidence="2">The sequence shown here is derived from an EMBL/GenBank/DDBJ whole genome shotgun (WGS) entry which is preliminary data.</text>
</comment>
<feature type="domain" description="N-acetyltransferase" evidence="1">
    <location>
        <begin position="8"/>
        <end position="151"/>
    </location>
</feature>
<dbReference type="GO" id="GO:0016746">
    <property type="term" value="F:acyltransferase activity"/>
    <property type="evidence" value="ECO:0007669"/>
    <property type="project" value="UniProtKB-KW"/>
</dbReference>
<keyword evidence="2" id="KW-0808">Transferase</keyword>
<dbReference type="EC" id="2.3.-.-" evidence="2"/>
<dbReference type="EMBL" id="JBHTGQ010000031">
    <property type="protein sequence ID" value="MFC7750905.1"/>
    <property type="molecule type" value="Genomic_DNA"/>
</dbReference>
<reference evidence="3" key="1">
    <citation type="journal article" date="2019" name="Int. J. Syst. Evol. Microbiol.">
        <title>The Global Catalogue of Microorganisms (GCM) 10K type strain sequencing project: providing services to taxonomists for standard genome sequencing and annotation.</title>
        <authorList>
            <consortium name="The Broad Institute Genomics Platform"/>
            <consortium name="The Broad Institute Genome Sequencing Center for Infectious Disease"/>
            <person name="Wu L."/>
            <person name="Ma J."/>
        </authorList>
    </citation>
    <scope>NUCLEOTIDE SEQUENCE [LARGE SCALE GENOMIC DNA]</scope>
    <source>
        <strain evidence="3">JCM 18657</strain>
    </source>
</reference>
<dbReference type="PANTHER" id="PTHR43792">
    <property type="entry name" value="GNAT FAMILY, PUTATIVE (AFU_ORTHOLOGUE AFUA_3G00765)-RELATED-RELATED"/>
    <property type="match status" value="1"/>
</dbReference>
<name>A0ABW2V7Y5_9BACL</name>
<dbReference type="InterPro" id="IPR051531">
    <property type="entry name" value="N-acetyltransferase"/>
</dbReference>
<proteinExistence type="predicted"/>
<dbReference type="InterPro" id="IPR000182">
    <property type="entry name" value="GNAT_dom"/>
</dbReference>
<sequence>MQIKTERLIITAIGPENYGRVSETYPAGEHIVEYMENLKKDPELFGWGVWLVTLAENDQAVGDIGFKRKPDHQGTVEAGYGILPEMRNKGIATESVRALLNWAFSSPQVKKVVAECDQENMPSIKVLEKLGMQRTGVKNGMVQWELIKRSG</sequence>
<dbReference type="PROSITE" id="PS51186">
    <property type="entry name" value="GNAT"/>
    <property type="match status" value="1"/>
</dbReference>
<keyword evidence="3" id="KW-1185">Reference proteome</keyword>
<dbReference type="InterPro" id="IPR016181">
    <property type="entry name" value="Acyl_CoA_acyltransferase"/>
</dbReference>
<gene>
    <name evidence="2" type="ORF">ACFQWB_13340</name>
</gene>
<dbReference type="SUPFAM" id="SSF55729">
    <property type="entry name" value="Acyl-CoA N-acyltransferases (Nat)"/>
    <property type="match status" value="1"/>
</dbReference>
<evidence type="ECO:0000259" key="1">
    <source>
        <dbReference type="PROSITE" id="PS51186"/>
    </source>
</evidence>